<dbReference type="InterPro" id="IPR036397">
    <property type="entry name" value="RNaseH_sf"/>
</dbReference>
<dbReference type="EMBL" id="LWCA01001305">
    <property type="protein sequence ID" value="OAF65409.1"/>
    <property type="molecule type" value="Genomic_DNA"/>
</dbReference>
<dbReference type="AlphaFoldDB" id="A0A177ATS9"/>
<keyword evidence="2" id="KW-1185">Reference proteome</keyword>
<protein>
    <submittedName>
        <fullName evidence="1">Uncharacterized protein</fullName>
    </submittedName>
</protein>
<evidence type="ECO:0000313" key="1">
    <source>
        <dbReference type="EMBL" id="OAF65409.1"/>
    </source>
</evidence>
<reference evidence="1 2" key="1">
    <citation type="submission" date="2016-04" db="EMBL/GenBank/DDBJ databases">
        <title>The genome of Intoshia linei affirms orthonectids as highly simplified spiralians.</title>
        <authorList>
            <person name="Mikhailov K.V."/>
            <person name="Slusarev G.S."/>
            <person name="Nikitin M.A."/>
            <person name="Logacheva M.D."/>
            <person name="Penin A."/>
            <person name="Aleoshin V."/>
            <person name="Panchin Y.V."/>
        </authorList>
    </citation>
    <scope>NUCLEOTIDE SEQUENCE [LARGE SCALE GENOMIC DNA]</scope>
    <source>
        <strain evidence="1">Intl2013</strain>
        <tissue evidence="1">Whole animal</tissue>
    </source>
</reference>
<dbReference type="Proteomes" id="UP000078046">
    <property type="component" value="Unassembled WGS sequence"/>
</dbReference>
<accession>A0A177ATS9</accession>
<sequence>MLSKAELDNWDKHLAEIVLYIRLSPSSRTGLSPLEMIYGQKGQILYG</sequence>
<evidence type="ECO:0000313" key="2">
    <source>
        <dbReference type="Proteomes" id="UP000078046"/>
    </source>
</evidence>
<dbReference type="Gene3D" id="3.30.420.10">
    <property type="entry name" value="Ribonuclease H-like superfamily/Ribonuclease H"/>
    <property type="match status" value="1"/>
</dbReference>
<proteinExistence type="predicted"/>
<comment type="caution">
    <text evidence="1">The sequence shown here is derived from an EMBL/GenBank/DDBJ whole genome shotgun (WGS) entry which is preliminary data.</text>
</comment>
<name>A0A177ATS9_9BILA</name>
<gene>
    <name evidence="1" type="ORF">A3Q56_06895</name>
</gene>
<organism evidence="1 2">
    <name type="scientific">Intoshia linei</name>
    <dbReference type="NCBI Taxonomy" id="1819745"/>
    <lineage>
        <taxon>Eukaryota</taxon>
        <taxon>Metazoa</taxon>
        <taxon>Spiralia</taxon>
        <taxon>Lophotrochozoa</taxon>
        <taxon>Mesozoa</taxon>
        <taxon>Orthonectida</taxon>
        <taxon>Rhopaluridae</taxon>
        <taxon>Intoshia</taxon>
    </lineage>
</organism>
<dbReference type="GO" id="GO:0003676">
    <property type="term" value="F:nucleic acid binding"/>
    <property type="evidence" value="ECO:0007669"/>
    <property type="project" value="InterPro"/>
</dbReference>